<dbReference type="Proteomes" id="UP000694392">
    <property type="component" value="Unplaced"/>
</dbReference>
<proteinExistence type="predicted"/>
<dbReference type="GO" id="GO:0051301">
    <property type="term" value="P:cell division"/>
    <property type="evidence" value="ECO:0007669"/>
    <property type="project" value="InterPro"/>
</dbReference>
<dbReference type="PANTHER" id="PTHR15347">
    <property type="entry name" value="SPERM-ASSOCIATED ANTIGEN 5"/>
    <property type="match status" value="1"/>
</dbReference>
<reference evidence="2" key="1">
    <citation type="submission" date="2025-08" db="UniProtKB">
        <authorList>
            <consortium name="Ensembl"/>
        </authorList>
    </citation>
    <scope>IDENTIFICATION</scope>
</reference>
<evidence type="ECO:0000313" key="2">
    <source>
        <dbReference type="Ensembl" id="ENSSPUP00000008335.1"/>
    </source>
</evidence>
<feature type="coiled-coil region" evidence="1">
    <location>
        <begin position="149"/>
        <end position="176"/>
    </location>
</feature>
<keyword evidence="1" id="KW-0175">Coiled coil</keyword>
<feature type="coiled-coil region" evidence="1">
    <location>
        <begin position="16"/>
        <end position="82"/>
    </location>
</feature>
<sequence>QQEQLRALLSRHHSTLESAASKLRSCLQEREEARRRAEEALRAKAAADLVLDAVRAHSSTRIGQLEQDAESQRKLCARLEEARLHQVDLSREQTTCLQQGDRLSAAMREDWTQMQRDYTAWRDVLTRHHPLVKMMFEEAKAARQDREEHRTLSQRLAKVTAELQDAEIQVEKLSVANSRLGAGMSLWGEAG</sequence>
<reference evidence="2" key="2">
    <citation type="submission" date="2025-09" db="UniProtKB">
        <authorList>
            <consortium name="Ensembl"/>
        </authorList>
    </citation>
    <scope>IDENTIFICATION</scope>
</reference>
<dbReference type="PANTHER" id="PTHR15347:SF1">
    <property type="entry name" value="SPERM-ASSOCIATED ANTIGEN 5"/>
    <property type="match status" value="1"/>
</dbReference>
<name>A0A8D0GL74_SPHPU</name>
<protein>
    <submittedName>
        <fullName evidence="2">Uncharacterized protein</fullName>
    </submittedName>
</protein>
<dbReference type="GeneTree" id="ENSGT00400000022377"/>
<dbReference type="AlphaFoldDB" id="A0A8D0GL74"/>
<dbReference type="GO" id="GO:0051988">
    <property type="term" value="P:regulation of attachment of spindle microtubules to kinetochore"/>
    <property type="evidence" value="ECO:0007669"/>
    <property type="project" value="InterPro"/>
</dbReference>
<accession>A0A8D0GL74</accession>
<keyword evidence="3" id="KW-1185">Reference proteome</keyword>
<organism evidence="2 3">
    <name type="scientific">Sphenodon punctatus</name>
    <name type="common">Tuatara</name>
    <name type="synonym">Hatteria punctata</name>
    <dbReference type="NCBI Taxonomy" id="8508"/>
    <lineage>
        <taxon>Eukaryota</taxon>
        <taxon>Metazoa</taxon>
        <taxon>Chordata</taxon>
        <taxon>Craniata</taxon>
        <taxon>Vertebrata</taxon>
        <taxon>Euteleostomi</taxon>
        <taxon>Lepidosauria</taxon>
        <taxon>Sphenodontia</taxon>
        <taxon>Sphenodontidae</taxon>
        <taxon>Sphenodon</taxon>
    </lineage>
</organism>
<dbReference type="Ensembl" id="ENSSPUT00000008891.1">
    <property type="protein sequence ID" value="ENSSPUP00000008335.1"/>
    <property type="gene ID" value="ENSSPUG00000006463.1"/>
</dbReference>
<evidence type="ECO:0000313" key="3">
    <source>
        <dbReference type="Proteomes" id="UP000694392"/>
    </source>
</evidence>
<evidence type="ECO:0000256" key="1">
    <source>
        <dbReference type="SAM" id="Coils"/>
    </source>
</evidence>
<dbReference type="InterPro" id="IPR028728">
    <property type="entry name" value="Astrin"/>
</dbReference>